<dbReference type="Pfam" id="PF22666">
    <property type="entry name" value="Glyco_hydro_2_N2"/>
    <property type="match status" value="1"/>
</dbReference>
<dbReference type="InterPro" id="IPR017853">
    <property type="entry name" value="GH"/>
</dbReference>
<organism evidence="11 12">
    <name type="scientific">Stenotrophomonas tumulicola</name>
    <dbReference type="NCBI Taxonomy" id="1685415"/>
    <lineage>
        <taxon>Bacteria</taxon>
        <taxon>Pseudomonadati</taxon>
        <taxon>Pseudomonadota</taxon>
        <taxon>Gammaproteobacteria</taxon>
        <taxon>Lysobacterales</taxon>
        <taxon>Lysobacteraceae</taxon>
        <taxon>Stenotrophomonas</taxon>
    </lineage>
</organism>
<dbReference type="InterPro" id="IPR006103">
    <property type="entry name" value="Glyco_hydro_2_cat"/>
</dbReference>
<evidence type="ECO:0000259" key="6">
    <source>
        <dbReference type="Pfam" id="PF00703"/>
    </source>
</evidence>
<feature type="chain" id="PRO_5031129335" evidence="5">
    <location>
        <begin position="27"/>
        <end position="922"/>
    </location>
</feature>
<dbReference type="PANTHER" id="PTHR42732:SF1">
    <property type="entry name" value="BETA-MANNOSIDASE"/>
    <property type="match status" value="1"/>
</dbReference>
<evidence type="ECO:0000259" key="10">
    <source>
        <dbReference type="Pfam" id="PF22666"/>
    </source>
</evidence>
<dbReference type="SUPFAM" id="SSF51445">
    <property type="entry name" value="(Trans)glycosidases"/>
    <property type="match status" value="1"/>
</dbReference>
<dbReference type="InterPro" id="IPR051913">
    <property type="entry name" value="GH2_Domain-Containing"/>
</dbReference>
<feature type="domain" description="Glycoside hydrolase family 2" evidence="9">
    <location>
        <begin position="807"/>
        <end position="909"/>
    </location>
</feature>
<dbReference type="InterPro" id="IPR013783">
    <property type="entry name" value="Ig-like_fold"/>
</dbReference>
<proteinExistence type="inferred from homology"/>
<dbReference type="InterPro" id="IPR054593">
    <property type="entry name" value="Beta-mannosidase-like_N2"/>
</dbReference>
<dbReference type="InterPro" id="IPR032311">
    <property type="entry name" value="DUF4982"/>
</dbReference>
<name>A0A7W3IGP7_9GAMM</name>
<feature type="signal peptide" evidence="5">
    <location>
        <begin position="1"/>
        <end position="26"/>
    </location>
</feature>
<keyword evidence="5" id="KW-0732">Signal</keyword>
<dbReference type="InterPro" id="IPR023232">
    <property type="entry name" value="Glyco_hydro_2_AS"/>
</dbReference>
<feature type="domain" description="Glycoside hydrolase family 2 immunoglobulin-like beta-sandwich" evidence="6">
    <location>
        <begin position="272"/>
        <end position="387"/>
    </location>
</feature>
<dbReference type="Pfam" id="PF16355">
    <property type="entry name" value="DUF4982"/>
    <property type="match status" value="1"/>
</dbReference>
<comment type="caution">
    <text evidence="11">The sequence shown here is derived from an EMBL/GenBank/DDBJ whole genome shotgun (WGS) entry which is preliminary data.</text>
</comment>
<feature type="domain" description="Beta-mannosidase-like galactose-binding" evidence="10">
    <location>
        <begin position="173"/>
        <end position="247"/>
    </location>
</feature>
<dbReference type="SUPFAM" id="SSF49785">
    <property type="entry name" value="Galactose-binding domain-like"/>
    <property type="match status" value="1"/>
</dbReference>
<dbReference type="NCBIfam" id="NF041463">
    <property type="entry name" value="GalB"/>
    <property type="match status" value="1"/>
</dbReference>
<dbReference type="Gene3D" id="3.20.20.80">
    <property type="entry name" value="Glycosidases"/>
    <property type="match status" value="1"/>
</dbReference>
<evidence type="ECO:0000256" key="4">
    <source>
        <dbReference type="SAM" id="MobiDB-lite"/>
    </source>
</evidence>
<dbReference type="InterPro" id="IPR006102">
    <property type="entry name" value="Ig-like_GH2"/>
</dbReference>
<dbReference type="GO" id="GO:0005975">
    <property type="term" value="P:carbohydrate metabolic process"/>
    <property type="evidence" value="ECO:0007669"/>
    <property type="project" value="InterPro"/>
</dbReference>
<dbReference type="InterPro" id="IPR036156">
    <property type="entry name" value="Beta-gal/glucu_dom_sf"/>
</dbReference>
<keyword evidence="2 11" id="KW-0378">Hydrolase</keyword>
<dbReference type="InterPro" id="IPR048229">
    <property type="entry name" value="GalB-like"/>
</dbReference>
<dbReference type="EMBL" id="JACGXS010000001">
    <property type="protein sequence ID" value="MBA8681155.1"/>
    <property type="molecule type" value="Genomic_DNA"/>
</dbReference>
<feature type="domain" description="Glycoside hydrolase family 2 catalytic" evidence="7">
    <location>
        <begin position="397"/>
        <end position="566"/>
    </location>
</feature>
<evidence type="ECO:0000313" key="12">
    <source>
        <dbReference type="Proteomes" id="UP000547058"/>
    </source>
</evidence>
<keyword evidence="3" id="KW-0326">Glycosidase</keyword>
<gene>
    <name evidence="11" type="ORF">H4O11_04980</name>
</gene>
<dbReference type="Pfam" id="PF00703">
    <property type="entry name" value="Glyco_hydro_2"/>
    <property type="match status" value="1"/>
</dbReference>
<feature type="region of interest" description="Disordered" evidence="4">
    <location>
        <begin position="116"/>
        <end position="135"/>
    </location>
</feature>
<accession>A0A7W3IGP7</accession>
<evidence type="ECO:0000256" key="2">
    <source>
        <dbReference type="ARBA" id="ARBA00022801"/>
    </source>
</evidence>
<feature type="domain" description="DUF4982" evidence="8">
    <location>
        <begin position="735"/>
        <end position="794"/>
    </location>
</feature>
<reference evidence="11 12" key="1">
    <citation type="submission" date="2020-08" db="EMBL/GenBank/DDBJ databases">
        <title>Stenotrophomonas tumulicola JCM 30961.</title>
        <authorList>
            <person name="Deng Y."/>
        </authorList>
    </citation>
    <scope>NUCLEOTIDE SEQUENCE [LARGE SCALE GENOMIC DNA]</scope>
    <source>
        <strain evidence="11 12">JCM 30961</strain>
    </source>
</reference>
<dbReference type="PROSITE" id="PS00608">
    <property type="entry name" value="GLYCOSYL_HYDROL_F2_2"/>
    <property type="match status" value="1"/>
</dbReference>
<dbReference type="InterPro" id="IPR040605">
    <property type="entry name" value="Glyco_hydro2_dom5"/>
</dbReference>
<dbReference type="AlphaFoldDB" id="A0A7W3IGP7"/>
<evidence type="ECO:0000256" key="3">
    <source>
        <dbReference type="ARBA" id="ARBA00023295"/>
    </source>
</evidence>
<evidence type="ECO:0000259" key="8">
    <source>
        <dbReference type="Pfam" id="PF16355"/>
    </source>
</evidence>
<comment type="similarity">
    <text evidence="1">Belongs to the glycosyl hydrolase 2 family.</text>
</comment>
<dbReference type="SUPFAM" id="SSF49303">
    <property type="entry name" value="beta-Galactosidase/glucuronidase domain"/>
    <property type="match status" value="1"/>
</dbReference>
<dbReference type="InterPro" id="IPR008979">
    <property type="entry name" value="Galactose-bd-like_sf"/>
</dbReference>
<dbReference type="Pfam" id="PF02836">
    <property type="entry name" value="Glyco_hydro_2_C"/>
    <property type="match status" value="1"/>
</dbReference>
<evidence type="ECO:0000256" key="5">
    <source>
        <dbReference type="SAM" id="SignalP"/>
    </source>
</evidence>
<protein>
    <submittedName>
        <fullName evidence="11">Glycoside hydrolase family 2 protein</fullName>
    </submittedName>
</protein>
<dbReference type="Gene3D" id="2.60.40.10">
    <property type="entry name" value="Immunoglobulins"/>
    <property type="match status" value="3"/>
</dbReference>
<evidence type="ECO:0000259" key="9">
    <source>
        <dbReference type="Pfam" id="PF18565"/>
    </source>
</evidence>
<evidence type="ECO:0000259" key="7">
    <source>
        <dbReference type="Pfam" id="PF02836"/>
    </source>
</evidence>
<dbReference type="InterPro" id="IPR006101">
    <property type="entry name" value="Glyco_hydro_2"/>
</dbReference>
<dbReference type="Pfam" id="PF18565">
    <property type="entry name" value="Glyco_hydro2_C5"/>
    <property type="match status" value="1"/>
</dbReference>
<sequence>MSRPRLLLHVSLATLLVASVALPARAGDPAAGQDTAPAPRERRLLDEGWRFHLGEADGHGAGLAYDVRPVLEDSEDGKDADAQPDAAQAVQADGQDVLKPWILPTANYLLPEARRHARPSGNPGGTHPFVQPGFDDSGWQQVSLPHDWAIAGPFLVDGPHGGMGRLPSWGIGWYRRTLDIPASDQGRRLTLEIEGAMSYAAVWCNGQLMGGWPYGYSSWELDLSDCLRAGASNQLAIRLDNPPASARWYPGAGLYRHVWLRSTQRQHVVDGSVRVTSPVATPGKAQVRVRGELRNDDPAPRTLRTDIALFVLEADGRIADRPVAQAALPPARVAGGATAAFDRLLQVDQPRLWGPPPNQQPHRYVAVATVRDGARVVDRHETRFGIRDVRFDPTGGLQVNGERVQLRGVNNHHDLGALGAAFNRRAAERQLQILQAMGTNAIRMAHNPPAPELLELTDRMGLLVVDEVFDSWEMKKTPLDFHLVFPEWHEADLRAMLRRDRNHPSVVLWSIGNEVGEQYSEADGRRIARTLRGIVREEDERPVTAAMNYAKPDMSLPAELDVISLNYQGEGIRQQAEFEGTERIRTPPQYDAFRARFPDKAILGSETASTLSSRGSFLFPVTPLATSPVRQGQGGDEQVHQVSAYELYAVDFGVSPDVVFAAQDRHPFVAGEFVWTGFDYLGEPTPYYSSRSSYSGIIDLAGFPKDRYYLYQARWRPDLPMAHLLPHWTWPGREGEVTPVHVFTSGDEAELFVNGVSQGRQRKAPGQYRLRWDAVRYQPGELRVQAWRDGKPWAEDRVRTAQEATRLQAEADRTMISADGRDLAFISVQVRDASGQAVPRDARAIRFRVEGPAELLATDNGDPTDMTAFPSPVRNAFNGKVLAIVRALPGASGRVHVHAEAQGLAPAVVAIQLQPGPMEASP</sequence>
<dbReference type="Proteomes" id="UP000547058">
    <property type="component" value="Unassembled WGS sequence"/>
</dbReference>
<dbReference type="Gene3D" id="2.60.120.260">
    <property type="entry name" value="Galactose-binding domain-like"/>
    <property type="match status" value="1"/>
</dbReference>
<evidence type="ECO:0000256" key="1">
    <source>
        <dbReference type="ARBA" id="ARBA00007401"/>
    </source>
</evidence>
<keyword evidence="12" id="KW-1185">Reference proteome</keyword>
<dbReference type="GO" id="GO:0004553">
    <property type="term" value="F:hydrolase activity, hydrolyzing O-glycosyl compounds"/>
    <property type="evidence" value="ECO:0007669"/>
    <property type="project" value="InterPro"/>
</dbReference>
<dbReference type="PRINTS" id="PR00132">
    <property type="entry name" value="GLHYDRLASE2"/>
</dbReference>
<evidence type="ECO:0000313" key="11">
    <source>
        <dbReference type="EMBL" id="MBA8681155.1"/>
    </source>
</evidence>
<dbReference type="PANTHER" id="PTHR42732">
    <property type="entry name" value="BETA-GALACTOSIDASE"/>
    <property type="match status" value="1"/>
</dbReference>